<dbReference type="AlphaFoldDB" id="A0A072PM88"/>
<organism evidence="2 3">
    <name type="scientific">Exophiala aquamarina CBS 119918</name>
    <dbReference type="NCBI Taxonomy" id="1182545"/>
    <lineage>
        <taxon>Eukaryota</taxon>
        <taxon>Fungi</taxon>
        <taxon>Dikarya</taxon>
        <taxon>Ascomycota</taxon>
        <taxon>Pezizomycotina</taxon>
        <taxon>Eurotiomycetes</taxon>
        <taxon>Chaetothyriomycetidae</taxon>
        <taxon>Chaetothyriales</taxon>
        <taxon>Herpotrichiellaceae</taxon>
        <taxon>Exophiala</taxon>
    </lineage>
</organism>
<evidence type="ECO:0000259" key="1">
    <source>
        <dbReference type="PROSITE" id="PS51819"/>
    </source>
</evidence>
<comment type="caution">
    <text evidence="2">The sequence shown here is derived from an EMBL/GenBank/DDBJ whole genome shotgun (WGS) entry which is preliminary data.</text>
</comment>
<dbReference type="Pfam" id="PF00903">
    <property type="entry name" value="Glyoxalase"/>
    <property type="match status" value="1"/>
</dbReference>
<dbReference type="RefSeq" id="XP_013263586.1">
    <property type="nucleotide sequence ID" value="XM_013408132.1"/>
</dbReference>
<dbReference type="SUPFAM" id="SSF54593">
    <property type="entry name" value="Glyoxalase/Bleomycin resistance protein/Dihydroxybiphenyl dioxygenase"/>
    <property type="match status" value="1"/>
</dbReference>
<dbReference type="GeneID" id="25277502"/>
<sequence>MAADLPKVKSPSQLAHVFLKTQKKDEMVAFWKAFLGGTVPYEDEVMAFVAYDEEHHRIAIGQMPHTTPKVFSSSGLQHIAFTYDGLDDLVLAYKQRLQLGMRPVWCVNHGPTTSIYYEDPDGNHIETQVDNFATPNKATEYMLTPSFRENPIGTDFNPEELLRRLESGEDHWSIKERVNSGPRTAPPAVMLGLK</sequence>
<dbReference type="Proteomes" id="UP000027920">
    <property type="component" value="Unassembled WGS sequence"/>
</dbReference>
<dbReference type="Gene3D" id="3.10.180.10">
    <property type="entry name" value="2,3-Dihydroxybiphenyl 1,2-Dioxygenase, domain 1"/>
    <property type="match status" value="1"/>
</dbReference>
<name>A0A072PM88_9EURO</name>
<keyword evidence="3" id="KW-1185">Reference proteome</keyword>
<evidence type="ECO:0000313" key="3">
    <source>
        <dbReference type="Proteomes" id="UP000027920"/>
    </source>
</evidence>
<dbReference type="OrthoDB" id="5371818at2759"/>
<gene>
    <name evidence="2" type="ORF">A1O9_02560</name>
</gene>
<dbReference type="InterPro" id="IPR029068">
    <property type="entry name" value="Glyas_Bleomycin-R_OHBP_Dase"/>
</dbReference>
<dbReference type="EMBL" id="AMGV01000002">
    <property type="protein sequence ID" value="KEF60996.1"/>
    <property type="molecule type" value="Genomic_DNA"/>
</dbReference>
<evidence type="ECO:0000313" key="2">
    <source>
        <dbReference type="EMBL" id="KEF60996.1"/>
    </source>
</evidence>
<accession>A0A072PM88</accession>
<dbReference type="PROSITE" id="PS51819">
    <property type="entry name" value="VOC"/>
    <property type="match status" value="1"/>
</dbReference>
<dbReference type="VEuPathDB" id="FungiDB:A1O9_02560"/>
<dbReference type="HOGENOM" id="CLU_098384_0_0_1"/>
<proteinExistence type="predicted"/>
<dbReference type="InterPro" id="IPR037523">
    <property type="entry name" value="VOC_core"/>
</dbReference>
<protein>
    <recommendedName>
        <fullName evidence="1">VOC domain-containing protein</fullName>
    </recommendedName>
</protein>
<reference evidence="2 3" key="1">
    <citation type="submission" date="2013-03" db="EMBL/GenBank/DDBJ databases">
        <title>The Genome Sequence of Exophiala aquamarina CBS 119918.</title>
        <authorList>
            <consortium name="The Broad Institute Genomics Platform"/>
            <person name="Cuomo C."/>
            <person name="de Hoog S."/>
            <person name="Gorbushina A."/>
            <person name="Walker B."/>
            <person name="Young S.K."/>
            <person name="Zeng Q."/>
            <person name="Gargeya S."/>
            <person name="Fitzgerald M."/>
            <person name="Haas B."/>
            <person name="Abouelleil A."/>
            <person name="Allen A.W."/>
            <person name="Alvarado L."/>
            <person name="Arachchi H.M."/>
            <person name="Berlin A.M."/>
            <person name="Chapman S.B."/>
            <person name="Gainer-Dewar J."/>
            <person name="Goldberg J."/>
            <person name="Griggs A."/>
            <person name="Gujja S."/>
            <person name="Hansen M."/>
            <person name="Howarth C."/>
            <person name="Imamovic A."/>
            <person name="Ireland A."/>
            <person name="Larimer J."/>
            <person name="McCowan C."/>
            <person name="Murphy C."/>
            <person name="Pearson M."/>
            <person name="Poon T.W."/>
            <person name="Priest M."/>
            <person name="Roberts A."/>
            <person name="Saif S."/>
            <person name="Shea T."/>
            <person name="Sisk P."/>
            <person name="Sykes S."/>
            <person name="Wortman J."/>
            <person name="Nusbaum C."/>
            <person name="Birren B."/>
        </authorList>
    </citation>
    <scope>NUCLEOTIDE SEQUENCE [LARGE SCALE GENOMIC DNA]</scope>
    <source>
        <strain evidence="2 3">CBS 119918</strain>
    </source>
</reference>
<dbReference type="InterPro" id="IPR004360">
    <property type="entry name" value="Glyas_Fos-R_dOase_dom"/>
</dbReference>
<feature type="domain" description="VOC" evidence="1">
    <location>
        <begin position="13"/>
        <end position="130"/>
    </location>
</feature>